<keyword evidence="6 8" id="KW-0472">Membrane</keyword>
<dbReference type="InterPro" id="IPR019734">
    <property type="entry name" value="TPR_rpt"/>
</dbReference>
<dbReference type="Pfam" id="PF13181">
    <property type="entry name" value="TPR_8"/>
    <property type="match status" value="2"/>
</dbReference>
<dbReference type="PANTHER" id="PTHR43731">
    <property type="entry name" value="RHOMBOID PROTEASE"/>
    <property type="match status" value="1"/>
</dbReference>
<dbReference type="InterPro" id="IPR011990">
    <property type="entry name" value="TPR-like_helical_dom_sf"/>
</dbReference>
<comment type="subcellular location">
    <subcellularLocation>
        <location evidence="1">Membrane</location>
        <topology evidence="1">Multi-pass membrane protein</topology>
    </subcellularLocation>
</comment>
<dbReference type="Gene3D" id="1.20.1540.10">
    <property type="entry name" value="Rhomboid-like"/>
    <property type="match status" value="1"/>
</dbReference>
<keyword evidence="11" id="KW-1185">Reference proteome</keyword>
<evidence type="ECO:0000256" key="5">
    <source>
        <dbReference type="ARBA" id="ARBA00022989"/>
    </source>
</evidence>
<dbReference type="RefSeq" id="WP_156856788.1">
    <property type="nucleotide sequence ID" value="NZ_BMOS01000029.1"/>
</dbReference>
<dbReference type="AlphaFoldDB" id="A0A917Y299"/>
<evidence type="ECO:0000256" key="4">
    <source>
        <dbReference type="ARBA" id="ARBA00022801"/>
    </source>
</evidence>
<comment type="caution">
    <text evidence="10">The sequence shown here is derived from an EMBL/GenBank/DDBJ whole genome shotgun (WGS) entry which is preliminary data.</text>
</comment>
<feature type="transmembrane region" description="Helical" evidence="8">
    <location>
        <begin position="370"/>
        <end position="391"/>
    </location>
</feature>
<evidence type="ECO:0000256" key="8">
    <source>
        <dbReference type="SAM" id="Phobius"/>
    </source>
</evidence>
<evidence type="ECO:0000256" key="1">
    <source>
        <dbReference type="ARBA" id="ARBA00004141"/>
    </source>
</evidence>
<keyword evidence="3 8" id="KW-0812">Transmembrane</keyword>
<proteinExistence type="inferred from homology"/>
<evidence type="ECO:0000313" key="11">
    <source>
        <dbReference type="Proteomes" id="UP000624041"/>
    </source>
</evidence>
<protein>
    <submittedName>
        <fullName evidence="10">Rhomboid protease GluP</fullName>
    </submittedName>
</protein>
<dbReference type="PROSITE" id="PS50005">
    <property type="entry name" value="TPR"/>
    <property type="match status" value="1"/>
</dbReference>
<feature type="transmembrane region" description="Helical" evidence="8">
    <location>
        <begin position="345"/>
        <end position="363"/>
    </location>
</feature>
<dbReference type="SUPFAM" id="SSF48452">
    <property type="entry name" value="TPR-like"/>
    <property type="match status" value="1"/>
</dbReference>
<evidence type="ECO:0000313" key="10">
    <source>
        <dbReference type="EMBL" id="GGN63835.1"/>
    </source>
</evidence>
<accession>A0A917Y299</accession>
<evidence type="ECO:0000256" key="3">
    <source>
        <dbReference type="ARBA" id="ARBA00022692"/>
    </source>
</evidence>
<dbReference type="Proteomes" id="UP000624041">
    <property type="component" value="Unassembled WGS sequence"/>
</dbReference>
<dbReference type="SMART" id="SM00028">
    <property type="entry name" value="TPR"/>
    <property type="match status" value="2"/>
</dbReference>
<dbReference type="InterPro" id="IPR022764">
    <property type="entry name" value="Peptidase_S54_rhomboid_dom"/>
</dbReference>
<dbReference type="SUPFAM" id="SSF144091">
    <property type="entry name" value="Rhomboid-like"/>
    <property type="match status" value="1"/>
</dbReference>
<feature type="transmembrane region" description="Helical" evidence="8">
    <location>
        <begin position="269"/>
        <end position="287"/>
    </location>
</feature>
<dbReference type="GO" id="GO:0006508">
    <property type="term" value="P:proteolysis"/>
    <property type="evidence" value="ECO:0007669"/>
    <property type="project" value="UniProtKB-KW"/>
</dbReference>
<keyword evidence="5 8" id="KW-1133">Transmembrane helix</keyword>
<reference evidence="10" key="1">
    <citation type="journal article" date="2014" name="Int. J. Syst. Evol. Microbiol.">
        <title>Complete genome sequence of Corynebacterium casei LMG S-19264T (=DSM 44701T), isolated from a smear-ripened cheese.</title>
        <authorList>
            <consortium name="US DOE Joint Genome Institute (JGI-PGF)"/>
            <person name="Walter F."/>
            <person name="Albersmeier A."/>
            <person name="Kalinowski J."/>
            <person name="Ruckert C."/>
        </authorList>
    </citation>
    <scope>NUCLEOTIDE SEQUENCE</scope>
    <source>
        <strain evidence="10">JCM 17251</strain>
    </source>
</reference>
<sequence length="517" mass="59207">MSLNEQYLLYTFANDLVKNHRFNLLYLNEKTNEVWLEKNENRTSIVVRLIHKGFDWKNHLKQDISFLFQRVRNVKQLLGKNIEVYNLYFTKHQPVDTWEILKQPLTAEGKPKVSMRVYYLDQEEYVHEAERFEQDLLPHQPISYNLELPDERKEEVVEETKYDFVSSLKNKRKEVENIFSFGRPLFSYAFIIINLLCFFYIEWKGDSTSIETLIEFGAKYNPAMIIDGEWWRLFSSMFIHIGFIHLALNMLAVYYLGTAIEKIFGSSRFVLIYFIAGLGGSIASFAFTTSVSAGASGAIFGLFGAFLYFGIIHKRLFFQTIGSSILLVLAINLVIGLSIDEIDMAAHVGGLIAGFLAAAIVGMPKNKRPLFQIGTAIITAGLLFGVTYYGVHANENSQSFQLLQIQEHLADHDYEKVVNVATDALELNGDMESALLFQRSYAYIKLGRYEEALIDLEESVTYDNPLPEAYHNLAILYDLEGDTEKSKEAIERAYQMDPTNEDVIDLYEEIIGNSPTK</sequence>
<dbReference type="InterPro" id="IPR050925">
    <property type="entry name" value="Rhomboid_protease_S54"/>
</dbReference>
<keyword evidence="7" id="KW-0802">TPR repeat</keyword>
<feature type="transmembrane region" description="Helical" evidence="8">
    <location>
        <begin position="316"/>
        <end position="339"/>
    </location>
</feature>
<feature type="transmembrane region" description="Helical" evidence="8">
    <location>
        <begin position="293"/>
        <end position="309"/>
    </location>
</feature>
<gene>
    <name evidence="10" type="primary">gluP</name>
    <name evidence="10" type="ORF">GCM10007971_31110</name>
</gene>
<evidence type="ECO:0000256" key="7">
    <source>
        <dbReference type="PROSITE-ProRule" id="PRU00339"/>
    </source>
</evidence>
<dbReference type="InterPro" id="IPR035952">
    <property type="entry name" value="Rhomboid-like_sf"/>
</dbReference>
<dbReference type="GO" id="GO:0004252">
    <property type="term" value="F:serine-type endopeptidase activity"/>
    <property type="evidence" value="ECO:0007669"/>
    <property type="project" value="InterPro"/>
</dbReference>
<dbReference type="Gene3D" id="1.25.40.10">
    <property type="entry name" value="Tetratricopeptide repeat domain"/>
    <property type="match status" value="1"/>
</dbReference>
<dbReference type="PANTHER" id="PTHR43731:SF14">
    <property type="entry name" value="PRESENILIN-ASSOCIATED RHOMBOID-LIKE PROTEIN, MITOCHONDRIAL"/>
    <property type="match status" value="1"/>
</dbReference>
<evidence type="ECO:0000256" key="6">
    <source>
        <dbReference type="ARBA" id="ARBA00023136"/>
    </source>
</evidence>
<comment type="similarity">
    <text evidence="2">Belongs to the peptidase S54 family.</text>
</comment>
<organism evidence="10 11">
    <name type="scientific">Oceanobacillus indicireducens</name>
    <dbReference type="NCBI Taxonomy" id="1004261"/>
    <lineage>
        <taxon>Bacteria</taxon>
        <taxon>Bacillati</taxon>
        <taxon>Bacillota</taxon>
        <taxon>Bacilli</taxon>
        <taxon>Bacillales</taxon>
        <taxon>Bacillaceae</taxon>
        <taxon>Oceanobacillus</taxon>
    </lineage>
</organism>
<feature type="transmembrane region" description="Helical" evidence="8">
    <location>
        <begin position="237"/>
        <end position="257"/>
    </location>
</feature>
<reference evidence="10" key="2">
    <citation type="submission" date="2020-09" db="EMBL/GenBank/DDBJ databases">
        <authorList>
            <person name="Sun Q."/>
            <person name="Ohkuma M."/>
        </authorList>
    </citation>
    <scope>NUCLEOTIDE SEQUENCE</scope>
    <source>
        <strain evidence="10">JCM 17251</strain>
    </source>
</reference>
<keyword evidence="10" id="KW-0645">Protease</keyword>
<keyword evidence="4" id="KW-0378">Hydrolase</keyword>
<feature type="transmembrane region" description="Helical" evidence="8">
    <location>
        <begin position="181"/>
        <end position="201"/>
    </location>
</feature>
<dbReference type="GO" id="GO:0016020">
    <property type="term" value="C:membrane"/>
    <property type="evidence" value="ECO:0007669"/>
    <property type="project" value="UniProtKB-SubCell"/>
</dbReference>
<evidence type="ECO:0000259" key="9">
    <source>
        <dbReference type="Pfam" id="PF01694"/>
    </source>
</evidence>
<name>A0A917Y299_9BACI</name>
<dbReference type="EMBL" id="BMOS01000029">
    <property type="protein sequence ID" value="GGN63835.1"/>
    <property type="molecule type" value="Genomic_DNA"/>
</dbReference>
<feature type="repeat" description="TPR" evidence="7">
    <location>
        <begin position="467"/>
        <end position="500"/>
    </location>
</feature>
<dbReference type="Pfam" id="PF01694">
    <property type="entry name" value="Rhomboid"/>
    <property type="match status" value="1"/>
</dbReference>
<evidence type="ECO:0000256" key="2">
    <source>
        <dbReference type="ARBA" id="ARBA00009045"/>
    </source>
</evidence>
<feature type="domain" description="Peptidase S54 rhomboid" evidence="9">
    <location>
        <begin position="228"/>
        <end position="362"/>
    </location>
</feature>